<accession>A0A5M8QR92</accession>
<dbReference type="RefSeq" id="WP_149097192.1">
    <property type="nucleotide sequence ID" value="NZ_BMMG01000001.1"/>
</dbReference>
<evidence type="ECO:0000313" key="2">
    <source>
        <dbReference type="EMBL" id="KAA6437570.1"/>
    </source>
</evidence>
<dbReference type="AlphaFoldDB" id="A0A5M8QR92"/>
<dbReference type="PROSITE" id="PS51257">
    <property type="entry name" value="PROKAR_LIPOPROTEIN"/>
    <property type="match status" value="1"/>
</dbReference>
<name>A0A5M8QR92_9BACT</name>
<organism evidence="2 4">
    <name type="scientific">Rufibacter glacialis</name>
    <dbReference type="NCBI Taxonomy" id="1259555"/>
    <lineage>
        <taxon>Bacteria</taxon>
        <taxon>Pseudomonadati</taxon>
        <taxon>Bacteroidota</taxon>
        <taxon>Cytophagia</taxon>
        <taxon>Cytophagales</taxon>
        <taxon>Hymenobacteraceae</taxon>
        <taxon>Rufibacter</taxon>
    </lineage>
</organism>
<protein>
    <recommendedName>
        <fullName evidence="6">Lipocalin-like domain-containing protein</fullName>
    </recommendedName>
</protein>
<feature type="chain" id="PRO_5024386067" description="Lipocalin-like domain-containing protein" evidence="1">
    <location>
        <begin position="20"/>
        <end position="138"/>
    </location>
</feature>
<dbReference type="EMBL" id="VKKZ01000010">
    <property type="protein sequence ID" value="KAA6437570.1"/>
    <property type="molecule type" value="Genomic_DNA"/>
</dbReference>
<sequence length="138" mass="15153">MKNKVLLLFLAFLSFSCFEEEEDAPGVLPSGTYVGTFTRSSPTALYPSSDVTLVLQDQSFSGSSSLPQYPAIGKGTYRVQGQEVVFKDESFWTANFDWTLILDGTFTLATDAQGGITLTRRRGDISDVYMLTRQPGGK</sequence>
<evidence type="ECO:0008006" key="6">
    <source>
        <dbReference type="Google" id="ProtNLM"/>
    </source>
</evidence>
<dbReference type="EMBL" id="JBGOGF010000009">
    <property type="protein sequence ID" value="MFA1772782.1"/>
    <property type="molecule type" value="Genomic_DNA"/>
</dbReference>
<feature type="signal peptide" evidence="1">
    <location>
        <begin position="1"/>
        <end position="19"/>
    </location>
</feature>
<reference evidence="2 4" key="2">
    <citation type="submission" date="2019-09" db="EMBL/GenBank/DDBJ databases">
        <title>A bacterium isolated from glacier soil.</title>
        <authorList>
            <person name="Liu Q."/>
        </authorList>
    </citation>
    <scope>NUCLEOTIDE SEQUENCE [LARGE SCALE GENOMIC DNA]</scope>
    <source>
        <strain evidence="2 4">MDT1-10-3</strain>
    </source>
</reference>
<reference evidence="2 4" key="1">
    <citation type="submission" date="2019-07" db="EMBL/GenBank/DDBJ databases">
        <authorList>
            <person name="Qu J.-H."/>
        </authorList>
    </citation>
    <scope>NUCLEOTIDE SEQUENCE [LARGE SCALE GENOMIC DNA]</scope>
    <source>
        <strain evidence="2 4">MDT1-10-3</strain>
    </source>
</reference>
<evidence type="ECO:0000256" key="1">
    <source>
        <dbReference type="SAM" id="SignalP"/>
    </source>
</evidence>
<evidence type="ECO:0000313" key="4">
    <source>
        <dbReference type="Proteomes" id="UP000323866"/>
    </source>
</evidence>
<keyword evidence="5" id="KW-1185">Reference proteome</keyword>
<evidence type="ECO:0000313" key="3">
    <source>
        <dbReference type="EMBL" id="MFA1772782.1"/>
    </source>
</evidence>
<dbReference type="Proteomes" id="UP001570846">
    <property type="component" value="Unassembled WGS sequence"/>
</dbReference>
<comment type="caution">
    <text evidence="2">The sequence shown here is derived from an EMBL/GenBank/DDBJ whole genome shotgun (WGS) entry which is preliminary data.</text>
</comment>
<evidence type="ECO:0000313" key="5">
    <source>
        <dbReference type="Proteomes" id="UP001570846"/>
    </source>
</evidence>
<dbReference type="OrthoDB" id="708590at2"/>
<proteinExistence type="predicted"/>
<keyword evidence="1" id="KW-0732">Signal</keyword>
<dbReference type="Proteomes" id="UP000323866">
    <property type="component" value="Unassembled WGS sequence"/>
</dbReference>
<gene>
    <name evidence="3" type="ORF">ACD591_15890</name>
    <name evidence="2" type="ORF">FOE74_03450</name>
</gene>
<reference evidence="3 5" key="3">
    <citation type="submission" date="2024-08" db="EMBL/GenBank/DDBJ databases">
        <authorList>
            <person name="Wei W."/>
        </authorList>
    </citation>
    <scope>NUCLEOTIDE SEQUENCE [LARGE SCALE GENOMIC DNA]</scope>
    <source>
        <strain evidence="3 5">XU2</strain>
    </source>
</reference>